<dbReference type="EMBL" id="JAUSRA010000001">
    <property type="protein sequence ID" value="MDP9794609.1"/>
    <property type="molecule type" value="Genomic_DNA"/>
</dbReference>
<dbReference type="InterPro" id="IPR005659">
    <property type="entry name" value="Chemorcpt_Glu_NH3ase_CheD"/>
</dbReference>
<reference evidence="4 5" key="1">
    <citation type="submission" date="2023-07" db="EMBL/GenBank/DDBJ databases">
        <title>Sequencing the genomes of 1000 actinobacteria strains.</title>
        <authorList>
            <person name="Klenk H.-P."/>
        </authorList>
    </citation>
    <scope>NUCLEOTIDE SEQUENCE [LARGE SCALE GENOMIC DNA]</scope>
    <source>
        <strain evidence="4 5">DSM 44710</strain>
    </source>
</reference>
<evidence type="ECO:0000313" key="5">
    <source>
        <dbReference type="Proteomes" id="UP001240984"/>
    </source>
</evidence>
<dbReference type="PANTHER" id="PTHR35147">
    <property type="entry name" value="CHEMORECEPTOR GLUTAMINE DEAMIDASE CHED-RELATED"/>
    <property type="match status" value="1"/>
</dbReference>
<evidence type="ECO:0000256" key="2">
    <source>
        <dbReference type="ARBA" id="ARBA00022801"/>
    </source>
</evidence>
<organism evidence="4 5">
    <name type="scientific">Catenuloplanes nepalensis</name>
    <dbReference type="NCBI Taxonomy" id="587533"/>
    <lineage>
        <taxon>Bacteria</taxon>
        <taxon>Bacillati</taxon>
        <taxon>Actinomycetota</taxon>
        <taxon>Actinomycetes</taxon>
        <taxon>Micromonosporales</taxon>
        <taxon>Micromonosporaceae</taxon>
        <taxon>Catenuloplanes</taxon>
    </lineage>
</organism>
<dbReference type="GO" id="GO:0050568">
    <property type="term" value="F:protein-glutamine glutaminase activity"/>
    <property type="evidence" value="ECO:0007669"/>
    <property type="project" value="UniProtKB-EC"/>
</dbReference>
<dbReference type="SUPFAM" id="SSF64438">
    <property type="entry name" value="CNF1/YfiH-like putative cysteine hydrolases"/>
    <property type="match status" value="1"/>
</dbReference>
<evidence type="ECO:0000256" key="1">
    <source>
        <dbReference type="ARBA" id="ARBA00022500"/>
    </source>
</evidence>
<sequence length="182" mass="19807">MASLVEVVLNPGEFCFGGADTRIHTLLGSCVSITLWHPRKRVGGMCHYMLPTRRLPGPARHLDGRYADHALRMFLHEIGRHGTRPSEYVARMFGGGNQFPPAQRRGRAPDVARDNIDAGLALLDRHGFHLAETHLGGRGARRLSFDVATGDVVLQAAVRAASTDEPVWSRGQRARGGNGTPA</sequence>
<dbReference type="PANTHER" id="PTHR35147:SF3">
    <property type="entry name" value="CHEMORECEPTOR GLUTAMINE DEAMIDASE CHED 1-RELATED"/>
    <property type="match status" value="1"/>
</dbReference>
<keyword evidence="2 3" id="KW-0378">Hydrolase</keyword>
<proteinExistence type="inferred from homology"/>
<name>A0ABT9MT50_9ACTN</name>
<comment type="similarity">
    <text evidence="3">Belongs to the CheD family.</text>
</comment>
<comment type="caution">
    <text evidence="4">The sequence shown here is derived from an EMBL/GenBank/DDBJ whole genome shotgun (WGS) entry which is preliminary data.</text>
</comment>
<evidence type="ECO:0000256" key="3">
    <source>
        <dbReference type="HAMAP-Rule" id="MF_01440"/>
    </source>
</evidence>
<dbReference type="HAMAP" id="MF_01440">
    <property type="entry name" value="CheD"/>
    <property type="match status" value="1"/>
</dbReference>
<dbReference type="RefSeq" id="WP_306829758.1">
    <property type="nucleotide sequence ID" value="NZ_JAUSRA010000001.1"/>
</dbReference>
<dbReference type="InterPro" id="IPR011324">
    <property type="entry name" value="Cytotoxic_necrot_fac-like_cat"/>
</dbReference>
<evidence type="ECO:0000313" key="4">
    <source>
        <dbReference type="EMBL" id="MDP9794609.1"/>
    </source>
</evidence>
<keyword evidence="1 3" id="KW-0145">Chemotaxis</keyword>
<accession>A0ABT9MT50</accession>
<dbReference type="InterPro" id="IPR038592">
    <property type="entry name" value="CheD-like_sf"/>
</dbReference>
<gene>
    <name evidence="3" type="primary">cheD</name>
    <name evidence="4" type="ORF">J2S43_003121</name>
</gene>
<protein>
    <recommendedName>
        <fullName evidence="3">Probable chemoreceptor glutamine deamidase CheD</fullName>
        <ecNumber evidence="3">3.5.1.44</ecNumber>
    </recommendedName>
</protein>
<dbReference type="Pfam" id="PF03975">
    <property type="entry name" value="CheD"/>
    <property type="match status" value="1"/>
</dbReference>
<dbReference type="CDD" id="cd16352">
    <property type="entry name" value="CheD"/>
    <property type="match status" value="1"/>
</dbReference>
<keyword evidence="5" id="KW-1185">Reference proteome</keyword>
<comment type="catalytic activity">
    <reaction evidence="3">
        <text>L-glutaminyl-[protein] + H2O = L-glutamyl-[protein] + NH4(+)</text>
        <dbReference type="Rhea" id="RHEA:16441"/>
        <dbReference type="Rhea" id="RHEA-COMP:10207"/>
        <dbReference type="Rhea" id="RHEA-COMP:10208"/>
        <dbReference type="ChEBI" id="CHEBI:15377"/>
        <dbReference type="ChEBI" id="CHEBI:28938"/>
        <dbReference type="ChEBI" id="CHEBI:29973"/>
        <dbReference type="ChEBI" id="CHEBI:30011"/>
        <dbReference type="EC" id="3.5.1.44"/>
    </reaction>
</comment>
<comment type="function">
    <text evidence="3">Probably deamidates glutamine residues to glutamate on methyl-accepting chemotaxis receptors (MCPs), playing an important role in chemotaxis.</text>
</comment>
<dbReference type="Gene3D" id="3.30.1330.200">
    <property type="match status" value="1"/>
</dbReference>
<dbReference type="EC" id="3.5.1.44" evidence="3"/>
<dbReference type="Proteomes" id="UP001240984">
    <property type="component" value="Unassembled WGS sequence"/>
</dbReference>